<dbReference type="InterPro" id="IPR010260">
    <property type="entry name" value="AlpA"/>
</dbReference>
<name>A0A6G9IFV2_9GAMM</name>
<dbReference type="KEGG" id="orb:IPMB12_10770"/>
<dbReference type="Gene3D" id="1.10.238.160">
    <property type="match status" value="1"/>
</dbReference>
<evidence type="ECO:0000313" key="1">
    <source>
        <dbReference type="EMBL" id="QIQ22490.1"/>
    </source>
</evidence>
<sequence length="53" mass="6059">MSEVEELTGFKRSYIYGLIRKNKFPQSIAIGARIVGWDANSVLEWIEAQKVSE</sequence>
<proteinExistence type="predicted"/>
<dbReference type="PANTHER" id="PTHR36154:SF1">
    <property type="entry name" value="DNA-BINDING TRANSCRIPTIONAL ACTIVATOR ALPA"/>
    <property type="match status" value="1"/>
</dbReference>
<dbReference type="AlphaFoldDB" id="A0A6G9IFV2"/>
<accession>A0A6G9IFV2</accession>
<dbReference type="InParanoid" id="A0A6G9IFV2"/>
<keyword evidence="2" id="KW-1185">Reference proteome</keyword>
<protein>
    <submittedName>
        <fullName evidence="1">AlpA family phage regulatory protein</fullName>
    </submittedName>
</protein>
<gene>
    <name evidence="1" type="ORF">IPMB12_10770</name>
</gene>
<dbReference type="PANTHER" id="PTHR36154">
    <property type="entry name" value="DNA-BINDING TRANSCRIPTIONAL ACTIVATOR ALPA"/>
    <property type="match status" value="1"/>
</dbReference>
<dbReference type="Pfam" id="PF05930">
    <property type="entry name" value="Phage_AlpA"/>
    <property type="match status" value="1"/>
</dbReference>
<reference evidence="1 2" key="1">
    <citation type="submission" date="2020-03" db="EMBL/GenBank/DDBJ databases">
        <title>Complete genome sequence of Orbus sp. IPMB12 (BCRC 80908).</title>
        <authorList>
            <person name="Lo W.-S."/>
            <person name="Chang T.-H."/>
            <person name="Kuo C.-H."/>
        </authorList>
    </citation>
    <scope>NUCLEOTIDE SEQUENCE [LARGE SCALE GENOMIC DNA]</scope>
    <source>
        <strain evidence="1 2">IPMB12</strain>
    </source>
</reference>
<dbReference type="InterPro" id="IPR052931">
    <property type="entry name" value="Prophage_regulatory_activator"/>
</dbReference>
<evidence type="ECO:0000313" key="2">
    <source>
        <dbReference type="Proteomes" id="UP000501168"/>
    </source>
</evidence>
<dbReference type="Proteomes" id="UP000501168">
    <property type="component" value="Chromosome"/>
</dbReference>
<organism evidence="1 2">
    <name type="scientific">Zophobihabitans entericus</name>
    <dbReference type="NCBI Taxonomy" id="1635327"/>
    <lineage>
        <taxon>Bacteria</taxon>
        <taxon>Pseudomonadati</taxon>
        <taxon>Pseudomonadota</taxon>
        <taxon>Gammaproteobacteria</taxon>
        <taxon>Orbales</taxon>
        <taxon>Orbaceae</taxon>
        <taxon>Zophobihabitans</taxon>
    </lineage>
</organism>
<dbReference type="EMBL" id="CP050253">
    <property type="protein sequence ID" value="QIQ22490.1"/>
    <property type="molecule type" value="Genomic_DNA"/>
</dbReference>